<comment type="caution">
    <text evidence="3">The sequence shown here is derived from an EMBL/GenBank/DDBJ whole genome shotgun (WGS) entry which is preliminary data.</text>
</comment>
<dbReference type="PANTHER" id="PTHR33269:SF17">
    <property type="entry name" value="NADH-UBIQUINONE OXIDOREDUCTASE CHAIN 6"/>
    <property type="match status" value="1"/>
</dbReference>
<comment type="function">
    <text evidence="2">NDH-1 shuttles electrons from NADH, via FMN and iron-sulfur (Fe-S) centers, to quinones in the respiratory chain. Couples the redox reaction to proton translocation (for every two electrons transferred, four hydrogen ions are translocated across the cytoplasmic membrane), and thus conserves the redox energy in a proton gradient.</text>
</comment>
<comment type="catalytic activity">
    <reaction evidence="2">
        <text>a quinone + NADH + 5 H(+)(in) = a quinol + NAD(+) + 4 H(+)(out)</text>
        <dbReference type="Rhea" id="RHEA:57888"/>
        <dbReference type="ChEBI" id="CHEBI:15378"/>
        <dbReference type="ChEBI" id="CHEBI:24646"/>
        <dbReference type="ChEBI" id="CHEBI:57540"/>
        <dbReference type="ChEBI" id="CHEBI:57945"/>
        <dbReference type="ChEBI" id="CHEBI:132124"/>
    </reaction>
</comment>
<evidence type="ECO:0000313" key="3">
    <source>
        <dbReference type="EMBL" id="OSM06225.1"/>
    </source>
</evidence>
<feature type="transmembrane region" description="Helical" evidence="2">
    <location>
        <begin position="91"/>
        <end position="115"/>
    </location>
</feature>
<gene>
    <name evidence="3" type="ORF">MAIT1_01208</name>
</gene>
<evidence type="ECO:0000256" key="1">
    <source>
        <dbReference type="ARBA" id="ARBA00005698"/>
    </source>
</evidence>
<dbReference type="AlphaFoldDB" id="A0A1Y2K7Q8"/>
<feature type="transmembrane region" description="Helical" evidence="2">
    <location>
        <begin position="6"/>
        <end position="25"/>
    </location>
</feature>
<dbReference type="GO" id="GO:0005886">
    <property type="term" value="C:plasma membrane"/>
    <property type="evidence" value="ECO:0007669"/>
    <property type="project" value="UniProtKB-SubCell"/>
</dbReference>
<dbReference type="Pfam" id="PF00499">
    <property type="entry name" value="Oxidored_q3"/>
    <property type="match status" value="1"/>
</dbReference>
<evidence type="ECO:0000256" key="2">
    <source>
        <dbReference type="RuleBase" id="RU004429"/>
    </source>
</evidence>
<keyword evidence="2" id="KW-0812">Transmembrane</keyword>
<keyword evidence="4" id="KW-1185">Reference proteome</keyword>
<keyword evidence="3" id="KW-0830">Ubiquinone</keyword>
<dbReference type="EC" id="7.1.1.-" evidence="2"/>
<keyword evidence="2" id="KW-0472">Membrane</keyword>
<organism evidence="3 4">
    <name type="scientific">Magnetofaba australis IT-1</name>
    <dbReference type="NCBI Taxonomy" id="1434232"/>
    <lineage>
        <taxon>Bacteria</taxon>
        <taxon>Pseudomonadati</taxon>
        <taxon>Pseudomonadota</taxon>
        <taxon>Magnetococcia</taxon>
        <taxon>Magnetococcales</taxon>
        <taxon>Magnetococcaceae</taxon>
        <taxon>Magnetofaba</taxon>
    </lineage>
</organism>
<feature type="transmembrane region" description="Helical" evidence="2">
    <location>
        <begin position="32"/>
        <end position="49"/>
    </location>
</feature>
<evidence type="ECO:0000313" key="4">
    <source>
        <dbReference type="Proteomes" id="UP000194003"/>
    </source>
</evidence>
<keyword evidence="2" id="KW-1003">Cell membrane</keyword>
<protein>
    <recommendedName>
        <fullName evidence="2">NADH-quinone oxidoreductase subunit J</fullName>
        <ecNumber evidence="2">7.1.1.-</ecNumber>
    </recommendedName>
</protein>
<keyword evidence="2" id="KW-0874">Quinone</keyword>
<feature type="transmembrane region" description="Helical" evidence="2">
    <location>
        <begin position="139"/>
        <end position="160"/>
    </location>
</feature>
<dbReference type="RefSeq" id="WP_085441358.1">
    <property type="nucleotide sequence ID" value="NZ_LVJN01000016.1"/>
</dbReference>
<comment type="similarity">
    <text evidence="1 2">Belongs to the complex I subunit 6 family.</text>
</comment>
<dbReference type="GO" id="GO:0048038">
    <property type="term" value="F:quinone binding"/>
    <property type="evidence" value="ECO:0007669"/>
    <property type="project" value="UniProtKB-UniRule"/>
</dbReference>
<name>A0A1Y2K7Q8_9PROT</name>
<dbReference type="OrthoDB" id="9795409at2"/>
<dbReference type="GO" id="GO:0008137">
    <property type="term" value="F:NADH dehydrogenase (ubiquinone) activity"/>
    <property type="evidence" value="ECO:0007669"/>
    <property type="project" value="UniProtKB-UniRule"/>
</dbReference>
<reference evidence="3 4" key="1">
    <citation type="journal article" date="2016" name="BMC Genomics">
        <title>Combined genomic and structural analyses of a cultured magnetotactic bacterium reveals its niche adaptation to a dynamic environment.</title>
        <authorList>
            <person name="Araujo A.C."/>
            <person name="Morillo V."/>
            <person name="Cypriano J."/>
            <person name="Teixeira L.C."/>
            <person name="Leao P."/>
            <person name="Lyra S."/>
            <person name="Almeida L.G."/>
            <person name="Bazylinski D.A."/>
            <person name="Vasconcellos A.T."/>
            <person name="Abreu F."/>
            <person name="Lins U."/>
        </authorList>
    </citation>
    <scope>NUCLEOTIDE SEQUENCE [LARGE SCALE GENOMIC DNA]</scope>
    <source>
        <strain evidence="3 4">IT-1</strain>
    </source>
</reference>
<dbReference type="InterPro" id="IPR001457">
    <property type="entry name" value="NADH_UbQ/plastoQ_OxRdtase_su6"/>
</dbReference>
<dbReference type="Proteomes" id="UP000194003">
    <property type="component" value="Unassembled WGS sequence"/>
</dbReference>
<dbReference type="PANTHER" id="PTHR33269">
    <property type="entry name" value="NADH-UBIQUINONE OXIDOREDUCTASE CHAIN 6"/>
    <property type="match status" value="1"/>
</dbReference>
<dbReference type="NCBIfam" id="NF005164">
    <property type="entry name" value="PRK06638.1-4"/>
    <property type="match status" value="1"/>
</dbReference>
<proteinExistence type="inferred from homology"/>
<dbReference type="InterPro" id="IPR042106">
    <property type="entry name" value="Nuo/plastoQ_OxRdtase_6_NuoJ"/>
</dbReference>
<dbReference type="Gene3D" id="1.20.120.1200">
    <property type="entry name" value="NADH-ubiquinone/plastoquinone oxidoreductase chain 6, subunit NuoJ"/>
    <property type="match status" value="1"/>
</dbReference>
<keyword evidence="2" id="KW-0520">NAD</keyword>
<keyword evidence="2" id="KW-1133">Transmembrane helix</keyword>
<sequence length="196" mass="21336">MMVADFVFLMLATVLVVSGVMVITTRNPIQSVLWLVLAFFTSAGLFVLIEAEFIAAILVMVYMGAVAILFLFVVMMLDVDFAELRKGAIDHLPMGLMVGLVVLVELAAVGGAYHLEAPVAAAADYDNTLAIGKILYTKYLFPFELASVVLLVALIGAIALTHRERKDVKKQRVSHQLNRKREDALVINKVKSGEGA</sequence>
<feature type="transmembrane region" description="Helical" evidence="2">
    <location>
        <begin position="55"/>
        <end position="79"/>
    </location>
</feature>
<dbReference type="EMBL" id="LVJN01000016">
    <property type="protein sequence ID" value="OSM06225.1"/>
    <property type="molecule type" value="Genomic_DNA"/>
</dbReference>
<comment type="subcellular location">
    <subcellularLocation>
        <location evidence="2">Cell membrane</location>
        <topology evidence="2">Multi-pass membrane protein</topology>
    </subcellularLocation>
</comment>
<dbReference type="STRING" id="1434232.MAIT1_01208"/>
<accession>A0A1Y2K7Q8</accession>